<name>A0A162M5Z6_9BACL</name>
<reference evidence="1 2" key="1">
    <citation type="submission" date="2016-03" db="EMBL/GenBank/DDBJ databases">
        <title>Draft genome sequence of Paenibacillus glacialis DSM 22343.</title>
        <authorList>
            <person name="Shin S.-K."/>
            <person name="Yi H."/>
        </authorList>
    </citation>
    <scope>NUCLEOTIDE SEQUENCE [LARGE SCALE GENOMIC DNA]</scope>
    <source>
        <strain evidence="1 2">DSM 22343</strain>
    </source>
</reference>
<dbReference type="RefSeq" id="WP_068536047.1">
    <property type="nucleotide sequence ID" value="NZ_LVJH01000044.1"/>
</dbReference>
<keyword evidence="2" id="KW-1185">Reference proteome</keyword>
<comment type="caution">
    <text evidence="1">The sequence shown here is derived from an EMBL/GenBank/DDBJ whole genome shotgun (WGS) entry which is preliminary data.</text>
</comment>
<evidence type="ECO:0000313" key="1">
    <source>
        <dbReference type="EMBL" id="OAB38933.1"/>
    </source>
</evidence>
<dbReference type="Proteomes" id="UP000076967">
    <property type="component" value="Unassembled WGS sequence"/>
</dbReference>
<dbReference type="EMBL" id="LVJH01000044">
    <property type="protein sequence ID" value="OAB38933.1"/>
    <property type="molecule type" value="Genomic_DNA"/>
</dbReference>
<protein>
    <submittedName>
        <fullName evidence="1">Uncharacterized protein</fullName>
    </submittedName>
</protein>
<evidence type="ECO:0000313" key="2">
    <source>
        <dbReference type="Proteomes" id="UP000076967"/>
    </source>
</evidence>
<accession>A0A162M5Z6</accession>
<gene>
    <name evidence="1" type="ORF">PGLA_19380</name>
</gene>
<dbReference type="STRING" id="494026.PGLA_19380"/>
<sequence length="90" mass="9611">MSSSIKRIGCKMMVLLLLVAGLGASWLGVQTPAWAGPYASTRLAAAPEGAPDLNVGSLPHSLSAYSFFRQTMTICENLVSLDKYNYSENA</sequence>
<dbReference type="AlphaFoldDB" id="A0A162M5Z6"/>
<organism evidence="1 2">
    <name type="scientific">Paenibacillus glacialis</name>
    <dbReference type="NCBI Taxonomy" id="494026"/>
    <lineage>
        <taxon>Bacteria</taxon>
        <taxon>Bacillati</taxon>
        <taxon>Bacillota</taxon>
        <taxon>Bacilli</taxon>
        <taxon>Bacillales</taxon>
        <taxon>Paenibacillaceae</taxon>
        <taxon>Paenibacillus</taxon>
    </lineage>
</organism>
<proteinExistence type="predicted"/>